<comment type="similarity">
    <text evidence="2 17">Belongs to the UppP family.</text>
</comment>
<evidence type="ECO:0000256" key="8">
    <source>
        <dbReference type="ARBA" id="ARBA00022960"/>
    </source>
</evidence>
<dbReference type="PANTHER" id="PTHR30622:SF2">
    <property type="entry name" value="UNDECAPRENYL-DIPHOSPHATASE"/>
    <property type="match status" value="1"/>
</dbReference>
<comment type="miscellaneous">
    <text evidence="17">Bacitracin is thought to be involved in the inhibition of peptidoglycan synthesis by sequestering undecaprenyl diphosphate, thereby reducing the pool of lipid carrier available.</text>
</comment>
<comment type="subcellular location">
    <subcellularLocation>
        <location evidence="1 17">Cell membrane</location>
        <topology evidence="1 17">Multi-pass membrane protein</topology>
    </subcellularLocation>
</comment>
<evidence type="ECO:0000256" key="10">
    <source>
        <dbReference type="ARBA" id="ARBA00022989"/>
    </source>
</evidence>
<dbReference type="GO" id="GO:0008360">
    <property type="term" value="P:regulation of cell shape"/>
    <property type="evidence" value="ECO:0007669"/>
    <property type="project" value="UniProtKB-KW"/>
</dbReference>
<dbReference type="Proteomes" id="UP000178086">
    <property type="component" value="Unassembled WGS sequence"/>
</dbReference>
<keyword evidence="9 17" id="KW-0573">Peptidoglycan synthesis</keyword>
<comment type="function">
    <text evidence="17">Catalyzes the dephosphorylation of undecaprenyl diphosphate (UPP). Confers resistance to bacitracin.</text>
</comment>
<dbReference type="EMBL" id="MELI01000105">
    <property type="protein sequence ID" value="OFW32047.1"/>
    <property type="molecule type" value="Genomic_DNA"/>
</dbReference>
<keyword evidence="6 17" id="KW-0812">Transmembrane</keyword>
<dbReference type="GO" id="GO:0050380">
    <property type="term" value="F:undecaprenyl-diphosphatase activity"/>
    <property type="evidence" value="ECO:0007669"/>
    <property type="project" value="UniProtKB-UniRule"/>
</dbReference>
<evidence type="ECO:0000256" key="9">
    <source>
        <dbReference type="ARBA" id="ARBA00022984"/>
    </source>
</evidence>
<feature type="transmembrane region" description="Helical" evidence="17">
    <location>
        <begin position="44"/>
        <end position="62"/>
    </location>
</feature>
<evidence type="ECO:0000256" key="6">
    <source>
        <dbReference type="ARBA" id="ARBA00022692"/>
    </source>
</evidence>
<dbReference type="GO" id="GO:0009252">
    <property type="term" value="P:peptidoglycan biosynthetic process"/>
    <property type="evidence" value="ECO:0007669"/>
    <property type="project" value="UniProtKB-KW"/>
</dbReference>
<dbReference type="PANTHER" id="PTHR30622">
    <property type="entry name" value="UNDECAPRENYL-DIPHOSPHATASE"/>
    <property type="match status" value="1"/>
</dbReference>
<evidence type="ECO:0000256" key="2">
    <source>
        <dbReference type="ARBA" id="ARBA00010621"/>
    </source>
</evidence>
<keyword evidence="8 17" id="KW-0133">Cell shape</keyword>
<feature type="transmembrane region" description="Helical" evidence="17">
    <location>
        <begin position="251"/>
        <end position="271"/>
    </location>
</feature>
<gene>
    <name evidence="17" type="primary">uppP</name>
    <name evidence="18" type="ORF">A2074_03935</name>
</gene>
<keyword evidence="7 17" id="KW-0378">Hydrolase</keyword>
<evidence type="ECO:0000313" key="19">
    <source>
        <dbReference type="Proteomes" id="UP000178086"/>
    </source>
</evidence>
<evidence type="ECO:0000256" key="1">
    <source>
        <dbReference type="ARBA" id="ARBA00004651"/>
    </source>
</evidence>
<evidence type="ECO:0000256" key="16">
    <source>
        <dbReference type="ARBA" id="ARBA00047594"/>
    </source>
</evidence>
<evidence type="ECO:0000256" key="12">
    <source>
        <dbReference type="ARBA" id="ARBA00023251"/>
    </source>
</evidence>
<keyword evidence="13 17" id="KW-0961">Cell wall biogenesis/degradation</keyword>
<evidence type="ECO:0000256" key="11">
    <source>
        <dbReference type="ARBA" id="ARBA00023136"/>
    </source>
</evidence>
<evidence type="ECO:0000313" key="18">
    <source>
        <dbReference type="EMBL" id="OFW32047.1"/>
    </source>
</evidence>
<organism evidence="18 19">
    <name type="scientific">Candidatus Aquicultor primus</name>
    <dbReference type="NCBI Taxonomy" id="1797195"/>
    <lineage>
        <taxon>Bacteria</taxon>
        <taxon>Bacillati</taxon>
        <taxon>Actinomycetota</taxon>
        <taxon>Candidatus Aquicultoria</taxon>
        <taxon>Candidatus Aquicultorales</taxon>
        <taxon>Candidatus Aquicultoraceae</taxon>
        <taxon>Candidatus Aquicultor</taxon>
    </lineage>
</organism>
<evidence type="ECO:0000256" key="15">
    <source>
        <dbReference type="ARBA" id="ARBA00032932"/>
    </source>
</evidence>
<evidence type="ECO:0000256" key="14">
    <source>
        <dbReference type="ARBA" id="ARBA00032707"/>
    </source>
</evidence>
<dbReference type="HAMAP" id="MF_01006">
    <property type="entry name" value="Undec_diphosphatase"/>
    <property type="match status" value="1"/>
</dbReference>
<feature type="transmembrane region" description="Helical" evidence="17">
    <location>
        <begin position="90"/>
        <end position="108"/>
    </location>
</feature>
<proteinExistence type="inferred from homology"/>
<keyword evidence="11 17" id="KW-0472">Membrane</keyword>
<evidence type="ECO:0000256" key="17">
    <source>
        <dbReference type="HAMAP-Rule" id="MF_01006"/>
    </source>
</evidence>
<dbReference type="GO" id="GO:0071555">
    <property type="term" value="P:cell wall organization"/>
    <property type="evidence" value="ECO:0007669"/>
    <property type="project" value="UniProtKB-KW"/>
</dbReference>
<evidence type="ECO:0000256" key="3">
    <source>
        <dbReference type="ARBA" id="ARBA00012374"/>
    </source>
</evidence>
<sequence length="272" mass="29860">MTILQALILGVVQGLTEFLPISSSAHLILFPYYAGWSIDEVQNVPYYVIVHFGTLVAVLAFFRNDLKLLLRGFFASISERRIGDDPYRRLAWYIIIGTLPVGIVYILIKGFLEQTLESPGLVGMFLLVTGVLLVVSEKIGRRDVKAENMRIGDAIFIGFAQGLAMLPGISRSGSTIAAGLFRGLEREAAARFSFLLSIPVILAGTAEEMTALSMGAKNVDIFLLVAGFITASISGYFAIKYFIDYLRKHSLYVFAIYCFALGSITLVATSFK</sequence>
<keyword evidence="10 17" id="KW-1133">Transmembrane helix</keyword>
<accession>A0A1F2UG87</accession>
<protein>
    <recommendedName>
        <fullName evidence="4 17">Undecaprenyl-diphosphatase</fullName>
        <ecNumber evidence="3 17">3.6.1.27</ecNumber>
    </recommendedName>
    <alternativeName>
        <fullName evidence="15 17">Bacitracin resistance protein</fullName>
    </alternativeName>
    <alternativeName>
        <fullName evidence="14 17">Undecaprenyl pyrophosphate phosphatase</fullName>
    </alternativeName>
</protein>
<comment type="caution">
    <text evidence="18">The sequence shown here is derived from an EMBL/GenBank/DDBJ whole genome shotgun (WGS) entry which is preliminary data.</text>
</comment>
<evidence type="ECO:0000256" key="7">
    <source>
        <dbReference type="ARBA" id="ARBA00022801"/>
    </source>
</evidence>
<keyword evidence="5 17" id="KW-1003">Cell membrane</keyword>
<dbReference type="InterPro" id="IPR003824">
    <property type="entry name" value="UppP"/>
</dbReference>
<feature type="transmembrane region" description="Helical" evidence="17">
    <location>
        <begin position="120"/>
        <end position="139"/>
    </location>
</feature>
<comment type="catalytic activity">
    <reaction evidence="16 17">
        <text>di-trans,octa-cis-undecaprenyl diphosphate + H2O = di-trans,octa-cis-undecaprenyl phosphate + phosphate + H(+)</text>
        <dbReference type="Rhea" id="RHEA:28094"/>
        <dbReference type="ChEBI" id="CHEBI:15377"/>
        <dbReference type="ChEBI" id="CHEBI:15378"/>
        <dbReference type="ChEBI" id="CHEBI:43474"/>
        <dbReference type="ChEBI" id="CHEBI:58405"/>
        <dbReference type="ChEBI" id="CHEBI:60392"/>
        <dbReference type="EC" id="3.6.1.27"/>
    </reaction>
</comment>
<evidence type="ECO:0000256" key="13">
    <source>
        <dbReference type="ARBA" id="ARBA00023316"/>
    </source>
</evidence>
<feature type="transmembrane region" description="Helical" evidence="17">
    <location>
        <begin position="218"/>
        <end position="239"/>
    </location>
</feature>
<name>A0A1F2UG87_9ACTN</name>
<dbReference type="EC" id="3.6.1.27" evidence="3 17"/>
<dbReference type="AlphaFoldDB" id="A0A1F2UG87"/>
<dbReference type="Pfam" id="PF02673">
    <property type="entry name" value="BacA"/>
    <property type="match status" value="1"/>
</dbReference>
<keyword evidence="12 17" id="KW-0046">Antibiotic resistance</keyword>
<dbReference type="GO" id="GO:0046677">
    <property type="term" value="P:response to antibiotic"/>
    <property type="evidence" value="ECO:0007669"/>
    <property type="project" value="UniProtKB-UniRule"/>
</dbReference>
<evidence type="ECO:0000256" key="5">
    <source>
        <dbReference type="ARBA" id="ARBA00022475"/>
    </source>
</evidence>
<feature type="transmembrane region" description="Helical" evidence="17">
    <location>
        <begin position="189"/>
        <end position="206"/>
    </location>
</feature>
<evidence type="ECO:0000256" key="4">
    <source>
        <dbReference type="ARBA" id="ARBA00021581"/>
    </source>
</evidence>
<dbReference type="GO" id="GO:0005886">
    <property type="term" value="C:plasma membrane"/>
    <property type="evidence" value="ECO:0007669"/>
    <property type="project" value="UniProtKB-SubCell"/>
</dbReference>
<reference evidence="18 19" key="1">
    <citation type="journal article" date="2016" name="Nat. Commun.">
        <title>Thousands of microbial genomes shed light on interconnected biogeochemical processes in an aquifer system.</title>
        <authorList>
            <person name="Anantharaman K."/>
            <person name="Brown C.T."/>
            <person name="Hug L.A."/>
            <person name="Sharon I."/>
            <person name="Castelle C.J."/>
            <person name="Probst A.J."/>
            <person name="Thomas B.C."/>
            <person name="Singh A."/>
            <person name="Wilkins M.J."/>
            <person name="Karaoz U."/>
            <person name="Brodie E.L."/>
            <person name="Williams K.H."/>
            <person name="Hubbard S.S."/>
            <person name="Banfield J.F."/>
        </authorList>
    </citation>
    <scope>NUCLEOTIDE SEQUENCE [LARGE SCALE GENOMIC DNA]</scope>
</reference>